<feature type="transmembrane region" description="Helical" evidence="1">
    <location>
        <begin position="64"/>
        <end position="79"/>
    </location>
</feature>
<name>A5IY92_MYCAP</name>
<evidence type="ECO:0000256" key="1">
    <source>
        <dbReference type="SAM" id="Phobius"/>
    </source>
</evidence>
<keyword evidence="3" id="KW-1185">Reference proteome</keyword>
<keyword evidence="1" id="KW-0812">Transmembrane</keyword>
<dbReference type="KEGG" id="maa:MAG3030"/>
<protein>
    <submittedName>
        <fullName evidence="2">Uncharacterized protein</fullName>
    </submittedName>
</protein>
<dbReference type="HOGENOM" id="CLU_2585866_0_0_14"/>
<reference evidence="3" key="1">
    <citation type="journal article" date="2007" name="PLoS Genet.">
        <title>Being pathogenic, plastic, and sexual while living with a nearly minimal bacterial genome.</title>
        <authorList>
            <person name="Sirand-Pugnet P."/>
            <person name="Lartigue C."/>
            <person name="Marenda M."/>
            <person name="Jacob D."/>
            <person name="Barre A."/>
            <person name="Barbe V."/>
            <person name="Schenowitz C."/>
            <person name="Mangenot S."/>
            <person name="Couloux A."/>
            <person name="Segurens B."/>
            <person name="de Daruvar A."/>
            <person name="Blanchard A."/>
            <person name="Citti C."/>
        </authorList>
    </citation>
    <scope>NUCLEOTIDE SEQUENCE [LARGE SCALE GENOMIC DNA]</scope>
    <source>
        <strain evidence="3">PG2</strain>
    </source>
</reference>
<accession>A5IY92</accession>
<dbReference type="AlphaFoldDB" id="A5IY92"/>
<proteinExistence type="predicted"/>
<gene>
    <name evidence="2" type="ordered locus">MAG3030</name>
</gene>
<dbReference type="STRING" id="347257.MAG3030"/>
<dbReference type="EMBL" id="CU179680">
    <property type="protein sequence ID" value="CAL59001.1"/>
    <property type="molecule type" value="Genomic_DNA"/>
</dbReference>
<sequence length="80" mass="9939">MDAFFKIGYFYLTDFTNGRKIILKCTKSTIKQPLKTKKQNQNYLRKNIIYAKFLENRLKFISNWYKWLFYWLICHLLILF</sequence>
<keyword evidence="1" id="KW-1133">Transmembrane helix</keyword>
<keyword evidence="1" id="KW-0472">Membrane</keyword>
<evidence type="ECO:0000313" key="3">
    <source>
        <dbReference type="Proteomes" id="UP000007065"/>
    </source>
</evidence>
<dbReference type="Proteomes" id="UP000007065">
    <property type="component" value="Chromosome"/>
</dbReference>
<organism evidence="2 3">
    <name type="scientific">Mycoplasmopsis agalactiae (strain NCTC 10123 / CIP 59.7 / PG2)</name>
    <name type="common">Mycoplasma agalactiae</name>
    <dbReference type="NCBI Taxonomy" id="347257"/>
    <lineage>
        <taxon>Bacteria</taxon>
        <taxon>Bacillati</taxon>
        <taxon>Mycoplasmatota</taxon>
        <taxon>Mycoplasmoidales</taxon>
        <taxon>Metamycoplasmataceae</taxon>
        <taxon>Mycoplasmopsis</taxon>
    </lineage>
</organism>
<evidence type="ECO:0000313" key="2">
    <source>
        <dbReference type="EMBL" id="CAL59001.1"/>
    </source>
</evidence>